<proteinExistence type="predicted"/>
<evidence type="ECO:0000313" key="1">
    <source>
        <dbReference type="EMBL" id="CCU55481.1"/>
    </source>
</evidence>
<dbReference type="EMBL" id="HF679131">
    <property type="protein sequence ID" value="CCU55481.1"/>
    <property type="molecule type" value="Genomic_DNA"/>
</dbReference>
<dbReference type="Proteomes" id="UP000792575">
    <property type="component" value="Genome"/>
</dbReference>
<evidence type="ECO:0000313" key="2">
    <source>
        <dbReference type="Proteomes" id="UP000792575"/>
    </source>
</evidence>
<sequence length="437" mass="52508">MYYGNFNLLCDIIKINLLIPKLYSISIINNIDNIERYVKYHNKLAKNINKYYQILLYNYIELDELYNFKYNYVSRNVPPSINTKYCFFDNKISFNNILSAYEYINGIDSIIYHKINKTGDVILFLIYKLNGLLKNKCNNHNKLKYTIDIWNSMHKLDYALYYKLNSFLKKNPSIDYIRCTLSTNSNMNSETLYLNIINNIPMYCKFNINILFYRQNNVYYIDNPLIFNSHKKYDDNTNEIIFITKNYNIGIYRQNISEECKYIKYNLEKYNDSMSIILKFKNNKTFKIKQTNLYLLSYYDITNIDSKIFIYMNNNNEKSFFSNILVEDGSLSIDLKSTFVYNYKMYDTLSDIERICIYNNIYDNVKHDFQKIGITNNETLHTSITKLKNSNNIILFKKMNKLLNKTVKYHIKIISDNIDENYKYLFDFLTYIHKISL</sequence>
<dbReference type="KEGG" id="vg:15614089"/>
<dbReference type="RefSeq" id="YP_008003983.1">
    <property type="nucleotide sequence ID" value="NC_021247.1"/>
</dbReference>
<organism evidence="1 2">
    <name type="scientific">Adoxophyes honmai entomopoxvirus 'L'</name>
    <dbReference type="NCBI Taxonomy" id="1293540"/>
    <lineage>
        <taxon>Viruses</taxon>
        <taxon>Varidnaviria</taxon>
        <taxon>Bamfordvirae</taxon>
        <taxon>Nucleocytoviricota</taxon>
        <taxon>Pokkesviricetes</taxon>
        <taxon>Chitovirales</taxon>
        <taxon>Poxviridae</taxon>
        <taxon>Entomopoxvirinae</taxon>
        <taxon>Betaentomopoxvirus</taxon>
        <taxon>Betaentomopoxvirus ahonmai</taxon>
    </lineage>
</organism>
<reference evidence="1" key="1">
    <citation type="journal article" date="2013" name="J. Virol.">
        <title>New Insights into the Evolution of Entomopoxvirinae from the Complete Genome Sequences of Four Entomopoxviruses Infecting Adoxophyes honmai, Choristoneura biennis, Choristoneura rosaceana, and Mythimna separata.</title>
        <authorList>
            <person name="Theze J."/>
            <person name="Takatsuka J."/>
            <person name="Li Z."/>
            <person name="Gallais J."/>
            <person name="Doucet D."/>
            <person name="Arif B."/>
            <person name="Nakai M."/>
            <person name="Herniou E.A."/>
        </authorList>
    </citation>
    <scope>NUCLEOTIDE SEQUENCE</scope>
    <source>
        <strain evidence="1">Tokyo</strain>
    </source>
</reference>
<keyword evidence="2" id="KW-1185">Reference proteome</keyword>
<gene>
    <name evidence="1" type="ORF">AHEV_160</name>
</gene>
<dbReference type="GeneID" id="15614089"/>
<name>A0A916KP39_9POXV</name>
<protein>
    <submittedName>
        <fullName evidence="1">Uncharacterized protein</fullName>
    </submittedName>
</protein>
<dbReference type="OrthoDB" id="10054at10239"/>
<accession>A0A916KP39</accession>